<dbReference type="InterPro" id="IPR002477">
    <property type="entry name" value="Peptidoglycan-bd-like"/>
</dbReference>
<proteinExistence type="predicted"/>
<accession>A0ABU7WHT5</accession>
<dbReference type="EMBL" id="JAZHBM010000003">
    <property type="protein sequence ID" value="MEF3083418.1"/>
    <property type="molecule type" value="Genomic_DNA"/>
</dbReference>
<dbReference type="Gene3D" id="1.10.101.10">
    <property type="entry name" value="PGBD-like superfamily/PGBD"/>
    <property type="match status" value="1"/>
</dbReference>
<dbReference type="SUPFAM" id="SSF47090">
    <property type="entry name" value="PGBD-like"/>
    <property type="match status" value="1"/>
</dbReference>
<dbReference type="SUPFAM" id="SSF53955">
    <property type="entry name" value="Lysozyme-like"/>
    <property type="match status" value="1"/>
</dbReference>
<evidence type="ECO:0000259" key="2">
    <source>
        <dbReference type="Pfam" id="PF01471"/>
    </source>
</evidence>
<keyword evidence="4" id="KW-1185">Reference proteome</keyword>
<protein>
    <submittedName>
        <fullName evidence="3">Peptidoglycan-binding protein</fullName>
    </submittedName>
</protein>
<evidence type="ECO:0000313" key="4">
    <source>
        <dbReference type="Proteomes" id="UP001358324"/>
    </source>
</evidence>
<dbReference type="Pfam" id="PF01471">
    <property type="entry name" value="PG_binding_1"/>
    <property type="match status" value="1"/>
</dbReference>
<comment type="caution">
    <text evidence="3">The sequence shown here is derived from an EMBL/GenBank/DDBJ whole genome shotgun (WGS) entry which is preliminary data.</text>
</comment>
<sequence>MGNPIHALMYRGESGAAGYNAFNRGTYVDAGGRGRIRPGEPPTDFARLTVGELQDLQHLPRHDPDRVFAVGKYQIIPSTMDAAVARLGITRDTLFTPELQDRIFTDYLLREKQPAVRDYIMGASNVTREQAQLGLAREWASFGDPFKDGRSHYGGANRAHITLEQSADALDRMREAYARAQAQGLWRDAAWRAAATIDSETRTLATAAPARTYGEHLRSNGLLREGATGEAVRALQADLARLDYVGQDGRPLAVDGRLGPDTAHAVRMYQRDEGLDVDGIAGPKTLASIALQLEARTGDTPRAPVEALLDALHTGDDALREALARLQQSQVGQQWQRQMDDASGRATAQLQCGPEQTPEGGARGP</sequence>
<evidence type="ECO:0000313" key="3">
    <source>
        <dbReference type="EMBL" id="MEF3083418.1"/>
    </source>
</evidence>
<reference evidence="3 4" key="1">
    <citation type="submission" date="2024-01" db="EMBL/GenBank/DDBJ databases">
        <title>Novel species of the genus Luteimonas isolated from rivers.</title>
        <authorList>
            <person name="Lu H."/>
        </authorList>
    </citation>
    <scope>NUCLEOTIDE SEQUENCE [LARGE SCALE GENOMIC DNA]</scope>
    <source>
        <strain evidence="3 4">SMYT11W</strain>
    </source>
</reference>
<dbReference type="Proteomes" id="UP001358324">
    <property type="component" value="Unassembled WGS sequence"/>
</dbReference>
<organism evidence="3 4">
    <name type="scientific">Luteimonas flava</name>
    <dbReference type="NCBI Taxonomy" id="3115822"/>
    <lineage>
        <taxon>Bacteria</taxon>
        <taxon>Pseudomonadati</taxon>
        <taxon>Pseudomonadota</taxon>
        <taxon>Gammaproteobacteria</taxon>
        <taxon>Lysobacterales</taxon>
        <taxon>Lysobacteraceae</taxon>
        <taxon>Luteimonas</taxon>
    </lineage>
</organism>
<evidence type="ECO:0000256" key="1">
    <source>
        <dbReference type="SAM" id="MobiDB-lite"/>
    </source>
</evidence>
<dbReference type="RefSeq" id="WP_332079152.1">
    <property type="nucleotide sequence ID" value="NZ_JAZHBM010000003.1"/>
</dbReference>
<dbReference type="Gene3D" id="1.10.530.10">
    <property type="match status" value="1"/>
</dbReference>
<feature type="region of interest" description="Disordered" evidence="1">
    <location>
        <begin position="333"/>
        <end position="365"/>
    </location>
</feature>
<dbReference type="InterPro" id="IPR036366">
    <property type="entry name" value="PGBDSf"/>
</dbReference>
<feature type="domain" description="Peptidoglycan binding-like" evidence="2">
    <location>
        <begin position="228"/>
        <end position="288"/>
    </location>
</feature>
<gene>
    <name evidence="3" type="ORF">V3391_14485</name>
</gene>
<name>A0ABU7WHT5_9GAMM</name>
<dbReference type="InterPro" id="IPR023346">
    <property type="entry name" value="Lysozyme-like_dom_sf"/>
</dbReference>
<dbReference type="InterPro" id="IPR036365">
    <property type="entry name" value="PGBD-like_sf"/>
</dbReference>